<reference evidence="2 3" key="1">
    <citation type="submission" date="2019-03" db="EMBL/GenBank/DDBJ databases">
        <title>Genomic Encyclopedia of Type Strains, Phase IV (KMG-IV): sequencing the most valuable type-strain genomes for metagenomic binning, comparative biology and taxonomic classification.</title>
        <authorList>
            <person name="Goeker M."/>
        </authorList>
    </citation>
    <scope>NUCLEOTIDE SEQUENCE [LARGE SCALE GENOMIC DNA]</scope>
    <source>
        <strain evidence="2 3">DSM 28697</strain>
    </source>
</reference>
<evidence type="ECO:0000313" key="2">
    <source>
        <dbReference type="EMBL" id="TDQ42236.1"/>
    </source>
</evidence>
<name>A0A4R6U8V2_9BACI</name>
<keyword evidence="3" id="KW-1185">Reference proteome</keyword>
<accession>A0A4R6U8V2</accession>
<dbReference type="RefSeq" id="WP_133579122.1">
    <property type="nucleotide sequence ID" value="NZ_SNYJ01000002.1"/>
</dbReference>
<feature type="region of interest" description="Disordered" evidence="1">
    <location>
        <begin position="125"/>
        <end position="154"/>
    </location>
</feature>
<comment type="caution">
    <text evidence="2">The sequence shown here is derived from an EMBL/GenBank/DDBJ whole genome shotgun (WGS) entry which is preliminary data.</text>
</comment>
<protein>
    <submittedName>
        <fullName evidence="2">YkyB-like protein</fullName>
    </submittedName>
</protein>
<proteinExistence type="predicted"/>
<dbReference type="Proteomes" id="UP000295632">
    <property type="component" value="Unassembled WGS sequence"/>
</dbReference>
<dbReference type="OrthoDB" id="2360869at2"/>
<sequence length="154" mass="17774">MQKSEQANWSISTIAQAIFVINKHAKTATNPRDLYSLKHKAIRKLIEKKEAKKIGMHFTKNPKKSQQHSDLLIRVGDYYFHVPPSKSDFAEVPHLGTVSESYRNPKTSMTLTKAKNVLQDYTGWRQTSDEKHSGHKQRQAPVFKRLGESYPWKP</sequence>
<organism evidence="2 3">
    <name type="scientific">Aureibacillus halotolerans</name>
    <dbReference type="NCBI Taxonomy" id="1508390"/>
    <lineage>
        <taxon>Bacteria</taxon>
        <taxon>Bacillati</taxon>
        <taxon>Bacillota</taxon>
        <taxon>Bacilli</taxon>
        <taxon>Bacillales</taxon>
        <taxon>Bacillaceae</taxon>
        <taxon>Aureibacillus</taxon>
    </lineage>
</organism>
<dbReference type="Pfam" id="PF14177">
    <property type="entry name" value="YkyB"/>
    <property type="match status" value="1"/>
</dbReference>
<gene>
    <name evidence="2" type="ORF">EV213_102267</name>
</gene>
<evidence type="ECO:0000256" key="1">
    <source>
        <dbReference type="SAM" id="MobiDB-lite"/>
    </source>
</evidence>
<dbReference type="EMBL" id="SNYJ01000002">
    <property type="protein sequence ID" value="TDQ42236.1"/>
    <property type="molecule type" value="Genomic_DNA"/>
</dbReference>
<dbReference type="InterPro" id="IPR025552">
    <property type="entry name" value="YkyB"/>
</dbReference>
<evidence type="ECO:0000313" key="3">
    <source>
        <dbReference type="Proteomes" id="UP000295632"/>
    </source>
</evidence>
<dbReference type="AlphaFoldDB" id="A0A4R6U8V2"/>